<dbReference type="AlphaFoldDB" id="A0A1G7I8D0"/>
<gene>
    <name evidence="2" type="ORF">SAMN05660235_00392</name>
</gene>
<dbReference type="OrthoDB" id="1634262at2"/>
<accession>A0A1G7I8D0</accession>
<dbReference type="PANTHER" id="PTHR40278">
    <property type="entry name" value="DNA UTILIZATION PROTEIN HOFN"/>
    <property type="match status" value="1"/>
</dbReference>
<name>A0A1G7I8D0_9FIRM</name>
<protein>
    <submittedName>
        <fullName evidence="2">Type IV pilus assembly protein PilN</fullName>
    </submittedName>
</protein>
<keyword evidence="1" id="KW-1133">Transmembrane helix</keyword>
<dbReference type="STRING" id="1123285.SAMN05660235_00392"/>
<organism evidence="2 3">
    <name type="scientific">Sporolituus thermophilus DSM 23256</name>
    <dbReference type="NCBI Taxonomy" id="1123285"/>
    <lineage>
        <taxon>Bacteria</taxon>
        <taxon>Bacillati</taxon>
        <taxon>Bacillota</taxon>
        <taxon>Negativicutes</taxon>
        <taxon>Selenomonadales</taxon>
        <taxon>Sporomusaceae</taxon>
        <taxon>Sporolituus</taxon>
    </lineage>
</organism>
<keyword evidence="1" id="KW-0472">Membrane</keyword>
<dbReference type="RefSeq" id="WP_093687584.1">
    <property type="nucleotide sequence ID" value="NZ_FNBU01000002.1"/>
</dbReference>
<dbReference type="InterPro" id="IPR007813">
    <property type="entry name" value="PilN"/>
</dbReference>
<reference evidence="3" key="1">
    <citation type="submission" date="2016-10" db="EMBL/GenBank/DDBJ databases">
        <authorList>
            <person name="Varghese N."/>
            <person name="Submissions S."/>
        </authorList>
    </citation>
    <scope>NUCLEOTIDE SEQUENCE [LARGE SCALE GENOMIC DNA]</scope>
    <source>
        <strain evidence="3">DSM 23256</strain>
    </source>
</reference>
<dbReference type="Pfam" id="PF05137">
    <property type="entry name" value="PilN"/>
    <property type="match status" value="1"/>
</dbReference>
<proteinExistence type="predicted"/>
<evidence type="ECO:0000313" key="3">
    <source>
        <dbReference type="Proteomes" id="UP000243333"/>
    </source>
</evidence>
<dbReference type="InterPro" id="IPR052534">
    <property type="entry name" value="Extracell_DNA_Util/SecSys_Comp"/>
</dbReference>
<keyword evidence="3" id="KW-1185">Reference proteome</keyword>
<dbReference type="PANTHER" id="PTHR40278:SF1">
    <property type="entry name" value="DNA UTILIZATION PROTEIN HOFN"/>
    <property type="match status" value="1"/>
</dbReference>
<sequence>MLQINLLPPGERRPQWLVGRMFTAAGVIVVFVCVCLYGYIWYQIRELEVAIVQTHNQLELLRPLQAKMLDAQTKKQRLDAKNNILVALTRERLSWYALAARLGIVTPPEVWLTEVAATDNGAVRIKGMAVAYPDLAAYVKKLEQDDIFAEPVLVKAERDGDRTATRFELTVKVKGL</sequence>
<evidence type="ECO:0000313" key="2">
    <source>
        <dbReference type="EMBL" id="SDF08853.1"/>
    </source>
</evidence>
<feature type="transmembrane region" description="Helical" evidence="1">
    <location>
        <begin position="21"/>
        <end position="42"/>
    </location>
</feature>
<dbReference type="Proteomes" id="UP000243333">
    <property type="component" value="Unassembled WGS sequence"/>
</dbReference>
<dbReference type="EMBL" id="FNBU01000002">
    <property type="protein sequence ID" value="SDF08853.1"/>
    <property type="molecule type" value="Genomic_DNA"/>
</dbReference>
<keyword evidence="1" id="KW-0812">Transmembrane</keyword>
<evidence type="ECO:0000256" key="1">
    <source>
        <dbReference type="SAM" id="Phobius"/>
    </source>
</evidence>